<reference evidence="2" key="1">
    <citation type="submission" date="2018-11" db="EMBL/GenBank/DDBJ databases">
        <authorList>
            <consortium name="Pathogen Informatics"/>
        </authorList>
    </citation>
    <scope>NUCLEOTIDE SEQUENCE</scope>
</reference>
<evidence type="ECO:0000313" key="2">
    <source>
        <dbReference type="EMBL" id="VEL09581.1"/>
    </source>
</evidence>
<dbReference type="InterPro" id="IPR011993">
    <property type="entry name" value="PH-like_dom_sf"/>
</dbReference>
<dbReference type="GO" id="GO:0005737">
    <property type="term" value="C:cytoplasm"/>
    <property type="evidence" value="ECO:0007669"/>
    <property type="project" value="TreeGrafter"/>
</dbReference>
<keyword evidence="3" id="KW-1185">Reference proteome</keyword>
<dbReference type="InterPro" id="IPR051230">
    <property type="entry name" value="APP-Binding"/>
</dbReference>
<dbReference type="PANTHER" id="PTHR12345">
    <property type="entry name" value="SYNTENIN RELATED"/>
    <property type="match status" value="1"/>
</dbReference>
<gene>
    <name evidence="2" type="ORF">PXEA_LOCUS3021</name>
</gene>
<accession>A0A448WE43</accession>
<evidence type="ECO:0000256" key="1">
    <source>
        <dbReference type="ARBA" id="ARBA00022737"/>
    </source>
</evidence>
<comment type="caution">
    <text evidence="2">The sequence shown here is derived from an EMBL/GenBank/DDBJ whole genome shotgun (WGS) entry which is preliminary data.</text>
</comment>
<keyword evidence="1" id="KW-0677">Repeat</keyword>
<dbReference type="OrthoDB" id="5987010at2759"/>
<dbReference type="GO" id="GO:0007268">
    <property type="term" value="P:chemical synaptic transmission"/>
    <property type="evidence" value="ECO:0007669"/>
    <property type="project" value="TreeGrafter"/>
</dbReference>
<dbReference type="AlphaFoldDB" id="A0A448WE43"/>
<evidence type="ECO:0000313" key="3">
    <source>
        <dbReference type="Proteomes" id="UP000784294"/>
    </source>
</evidence>
<dbReference type="EMBL" id="CAAALY010006688">
    <property type="protein sequence ID" value="VEL09581.1"/>
    <property type="molecule type" value="Genomic_DNA"/>
</dbReference>
<dbReference type="Gene3D" id="2.30.29.30">
    <property type="entry name" value="Pleckstrin-homology domain (PH domain)/Phosphotyrosine-binding domain (PTB)"/>
    <property type="match status" value="1"/>
</dbReference>
<proteinExistence type="predicted"/>
<sequence length="122" mass="13997">MRLQPCLTPSGIKAQLIAHSIGNAFQMAYLQFLRANGIEDPADLHRMDYQDVLNQQEIFCDELNMFSNEERQKESEIQYDGRTYSLLETDGRFGDRNPGSWSIVPYCASQKTLGGDFSYYLI</sequence>
<organism evidence="2 3">
    <name type="scientific">Protopolystoma xenopodis</name>
    <dbReference type="NCBI Taxonomy" id="117903"/>
    <lineage>
        <taxon>Eukaryota</taxon>
        <taxon>Metazoa</taxon>
        <taxon>Spiralia</taxon>
        <taxon>Lophotrochozoa</taxon>
        <taxon>Platyhelminthes</taxon>
        <taxon>Monogenea</taxon>
        <taxon>Polyopisthocotylea</taxon>
        <taxon>Polystomatidea</taxon>
        <taxon>Polystomatidae</taxon>
        <taxon>Protopolystoma</taxon>
    </lineage>
</organism>
<dbReference type="GO" id="GO:0043197">
    <property type="term" value="C:dendritic spine"/>
    <property type="evidence" value="ECO:0007669"/>
    <property type="project" value="TreeGrafter"/>
</dbReference>
<protein>
    <submittedName>
        <fullName evidence="2">Uncharacterized protein</fullName>
    </submittedName>
</protein>
<dbReference type="PANTHER" id="PTHR12345:SF16">
    <property type="entry name" value="X11L, ISOFORM F-RELATED"/>
    <property type="match status" value="1"/>
</dbReference>
<dbReference type="GO" id="GO:0005886">
    <property type="term" value="C:plasma membrane"/>
    <property type="evidence" value="ECO:0007669"/>
    <property type="project" value="TreeGrafter"/>
</dbReference>
<name>A0A448WE43_9PLAT</name>
<dbReference type="Proteomes" id="UP000784294">
    <property type="component" value="Unassembled WGS sequence"/>
</dbReference>